<evidence type="ECO:0000313" key="2">
    <source>
        <dbReference type="EMBL" id="CAK0844092.1"/>
    </source>
</evidence>
<dbReference type="Proteomes" id="UP001189429">
    <property type="component" value="Unassembled WGS sequence"/>
</dbReference>
<evidence type="ECO:0000256" key="1">
    <source>
        <dbReference type="SAM" id="Coils"/>
    </source>
</evidence>
<protein>
    <submittedName>
        <fullName evidence="2">Uncharacterized protein</fullName>
    </submittedName>
</protein>
<evidence type="ECO:0000313" key="3">
    <source>
        <dbReference type="Proteomes" id="UP001189429"/>
    </source>
</evidence>
<keyword evidence="3" id="KW-1185">Reference proteome</keyword>
<organism evidence="2 3">
    <name type="scientific">Prorocentrum cordatum</name>
    <dbReference type="NCBI Taxonomy" id="2364126"/>
    <lineage>
        <taxon>Eukaryota</taxon>
        <taxon>Sar</taxon>
        <taxon>Alveolata</taxon>
        <taxon>Dinophyceae</taxon>
        <taxon>Prorocentrales</taxon>
        <taxon>Prorocentraceae</taxon>
        <taxon>Prorocentrum</taxon>
    </lineage>
</organism>
<sequence>MDVNFRRGPRGFLLDLRLAPLAAPPGSPQVLLRTPGRGVQPWKVYVCAVCLASTIDELKQTVENAVGENKEKLLAELDKLEKAYPAAAELKEKFLDQWDKIVEAVNLDEVKKQVAECTEDVTSCAQDKLKEVQGKMEDALKAHGVTLDGIKKQAEEFWSKFQLELPDMDDLKSSVAEYGDQAKAAWEEFKESHDISSLADAAGSIINNAFGTVSGWFR</sequence>
<dbReference type="EMBL" id="CAUYUJ010014631">
    <property type="protein sequence ID" value="CAK0844092.1"/>
    <property type="molecule type" value="Genomic_DNA"/>
</dbReference>
<comment type="caution">
    <text evidence="2">The sequence shown here is derived from an EMBL/GenBank/DDBJ whole genome shotgun (WGS) entry which is preliminary data.</text>
</comment>
<gene>
    <name evidence="2" type="ORF">PCOR1329_LOCUS38262</name>
</gene>
<proteinExistence type="predicted"/>
<reference evidence="2" key="1">
    <citation type="submission" date="2023-10" db="EMBL/GenBank/DDBJ databases">
        <authorList>
            <person name="Chen Y."/>
            <person name="Shah S."/>
            <person name="Dougan E. K."/>
            <person name="Thang M."/>
            <person name="Chan C."/>
        </authorList>
    </citation>
    <scope>NUCLEOTIDE SEQUENCE [LARGE SCALE GENOMIC DNA]</scope>
</reference>
<dbReference type="Gene3D" id="1.20.120.20">
    <property type="entry name" value="Apolipoprotein"/>
    <property type="match status" value="1"/>
</dbReference>
<accession>A0ABN9TEE6</accession>
<dbReference type="SUPFAM" id="SSF58113">
    <property type="entry name" value="Apolipoprotein A-I"/>
    <property type="match status" value="1"/>
</dbReference>
<feature type="coiled-coil region" evidence="1">
    <location>
        <begin position="63"/>
        <end position="90"/>
    </location>
</feature>
<name>A0ABN9TEE6_9DINO</name>
<keyword evidence="1" id="KW-0175">Coiled coil</keyword>